<dbReference type="Proteomes" id="UP000838412">
    <property type="component" value="Chromosome 11"/>
</dbReference>
<dbReference type="OrthoDB" id="2139606at2759"/>
<keyword evidence="1" id="KW-0812">Transmembrane</keyword>
<evidence type="ECO:0000313" key="4">
    <source>
        <dbReference type="Proteomes" id="UP000838412"/>
    </source>
</evidence>
<feature type="domain" description="Glycosyltransferase 2-like" evidence="2">
    <location>
        <begin position="267"/>
        <end position="377"/>
    </location>
</feature>
<organism evidence="3 4">
    <name type="scientific">Branchiostoma lanceolatum</name>
    <name type="common">Common lancelet</name>
    <name type="synonym">Amphioxus lanceolatum</name>
    <dbReference type="NCBI Taxonomy" id="7740"/>
    <lineage>
        <taxon>Eukaryota</taxon>
        <taxon>Metazoa</taxon>
        <taxon>Chordata</taxon>
        <taxon>Cephalochordata</taxon>
        <taxon>Leptocardii</taxon>
        <taxon>Amphioxiformes</taxon>
        <taxon>Branchiostomatidae</taxon>
        <taxon>Branchiostoma</taxon>
    </lineage>
</organism>
<dbReference type="Pfam" id="PF00535">
    <property type="entry name" value="Glycos_transf_2"/>
    <property type="match status" value="1"/>
</dbReference>
<dbReference type="Gene3D" id="3.90.550.10">
    <property type="entry name" value="Spore Coat Polysaccharide Biosynthesis Protein SpsA, Chain A"/>
    <property type="match status" value="1"/>
</dbReference>
<evidence type="ECO:0000313" key="3">
    <source>
        <dbReference type="EMBL" id="CAH1240740.1"/>
    </source>
</evidence>
<feature type="transmembrane region" description="Helical" evidence="1">
    <location>
        <begin position="24"/>
        <end position="48"/>
    </location>
</feature>
<dbReference type="PANTHER" id="PTHR15046:SF3">
    <property type="entry name" value="BETA-1,4 N-ACETYLGALACTOSAMINYLTRANSFERASE 2-LIKE"/>
    <property type="match status" value="1"/>
</dbReference>
<dbReference type="InterPro" id="IPR029044">
    <property type="entry name" value="Nucleotide-diphossugar_trans"/>
</dbReference>
<dbReference type="AlphaFoldDB" id="A0A8J9VJS2"/>
<keyword evidence="1" id="KW-1133">Transmembrane helix</keyword>
<accession>A0A8J9VJS2</accession>
<keyword evidence="4" id="KW-1185">Reference proteome</keyword>
<reference evidence="3" key="1">
    <citation type="submission" date="2022-01" db="EMBL/GenBank/DDBJ databases">
        <authorList>
            <person name="Braso-Vives M."/>
        </authorList>
    </citation>
    <scope>NUCLEOTIDE SEQUENCE</scope>
</reference>
<name>A0A8J9VJS2_BRALA</name>
<dbReference type="CDD" id="cd00761">
    <property type="entry name" value="Glyco_tranf_GTA_type"/>
    <property type="match status" value="1"/>
</dbReference>
<evidence type="ECO:0000259" key="2">
    <source>
        <dbReference type="Pfam" id="PF00535"/>
    </source>
</evidence>
<protein>
    <submittedName>
        <fullName evidence="3">B4GALNT2 protein</fullName>
    </submittedName>
</protein>
<evidence type="ECO:0000256" key="1">
    <source>
        <dbReference type="SAM" id="Phobius"/>
    </source>
</evidence>
<dbReference type="InterPro" id="IPR001173">
    <property type="entry name" value="Glyco_trans_2-like"/>
</dbReference>
<sequence length="506" mass="57673">MADTKTSVITKEDLSFKMAASRGFMFGAALAVCFLVTTLTGLVSYTYLKKQGERLTHYNRPSTRHLLQKQHASQMDNQVADSRCNCSRKALVFANAIPKGEKEDVLQRKKKELLKYRKRTESARETLLFANGSVPLSYPTQGLAVVPEGVIEIPGLEVVDNSENEEYQVQLNTSHYGVLDVTETLSGVQVDGRRTTCLIMRSSSLVLLNRQLQTVVYVNTVYDIDARDLVHFSYLNYQATFSIRIRVRKSPRLYDPGKDNDINNKVTIITKTFLRYPSVKALLNSTRMFYPKIRIVIADDSRPVEDLQAENTDHYVMPFGAGWFGGRNLALSQVTTPYFLWVDDDYVFVNDTKLEKFVEVLDNTNLDLVSGRVGNRNLMYSKLSILPGDDHGDCLVQGHGHYGRVPGYPHCYLTPKVTNFYMGRTDKVRAVGFDPTYSRYGHTEFFVDAMGRLRMAACEGVRIDHKSSRNKDYNKFRRGGGVSGNYRNIIMRRQYFKDNIHCWIKP</sequence>
<gene>
    <name evidence="3" type="primary">B4GALNT2</name>
    <name evidence="3" type="ORF">BLAG_LOCUS4584</name>
</gene>
<keyword evidence="1" id="KW-0472">Membrane</keyword>
<dbReference type="SUPFAM" id="SSF53448">
    <property type="entry name" value="Nucleotide-diphospho-sugar transferases"/>
    <property type="match status" value="1"/>
</dbReference>
<dbReference type="PANTHER" id="PTHR15046">
    <property type="entry name" value="GLYCO_TRANS_2-LIKE DOMAIN-CONTAINING PROTEIN"/>
    <property type="match status" value="1"/>
</dbReference>
<proteinExistence type="predicted"/>
<dbReference type="EMBL" id="OV696696">
    <property type="protein sequence ID" value="CAH1240740.1"/>
    <property type="molecule type" value="Genomic_DNA"/>
</dbReference>